<protein>
    <recommendedName>
        <fullName evidence="4 5">Large ribosomal subunit protein uL29</fullName>
    </recommendedName>
</protein>
<sequence>MKPQELRELSKDELDRRMNDLKQELFGLRFQVAVNKLKNVSRIREVRKEIARLLTIAHEKSFEVPYV</sequence>
<proteinExistence type="inferred from homology"/>
<dbReference type="InterPro" id="IPR036049">
    <property type="entry name" value="Ribosomal_uL29_sf"/>
</dbReference>
<evidence type="ECO:0000256" key="5">
    <source>
        <dbReference type="HAMAP-Rule" id="MF_00374"/>
    </source>
</evidence>
<dbReference type="NCBIfam" id="TIGR00012">
    <property type="entry name" value="L29"/>
    <property type="match status" value="1"/>
</dbReference>
<dbReference type="EMBL" id="QLTW01000016">
    <property type="protein sequence ID" value="MBT9144665.1"/>
    <property type="molecule type" value="Genomic_DNA"/>
</dbReference>
<dbReference type="CDD" id="cd00427">
    <property type="entry name" value="Ribosomal_L29_HIP"/>
    <property type="match status" value="1"/>
</dbReference>
<gene>
    <name evidence="5 6" type="primary">rpmC</name>
    <name evidence="6" type="ORF">DDT42_00510</name>
</gene>
<dbReference type="SUPFAM" id="SSF46561">
    <property type="entry name" value="Ribosomal protein L29 (L29p)"/>
    <property type="match status" value="1"/>
</dbReference>
<keyword evidence="2 5" id="KW-0689">Ribosomal protein</keyword>
<dbReference type="InterPro" id="IPR001854">
    <property type="entry name" value="Ribosomal_uL29"/>
</dbReference>
<dbReference type="FunFam" id="1.10.287.310:FF:000001">
    <property type="entry name" value="50S ribosomal protein L29"/>
    <property type="match status" value="1"/>
</dbReference>
<comment type="similarity">
    <text evidence="1 5">Belongs to the universal ribosomal protein uL29 family.</text>
</comment>
<dbReference type="GO" id="GO:0006412">
    <property type="term" value="P:translation"/>
    <property type="evidence" value="ECO:0007669"/>
    <property type="project" value="UniProtKB-UniRule"/>
</dbReference>
<accession>A0A9E2BFI8</accession>
<evidence type="ECO:0000256" key="1">
    <source>
        <dbReference type="ARBA" id="ARBA00009254"/>
    </source>
</evidence>
<evidence type="ECO:0000256" key="4">
    <source>
        <dbReference type="ARBA" id="ARBA00035204"/>
    </source>
</evidence>
<dbReference type="Proteomes" id="UP000811545">
    <property type="component" value="Unassembled WGS sequence"/>
</dbReference>
<comment type="caution">
    <text evidence="6">The sequence shown here is derived from an EMBL/GenBank/DDBJ whole genome shotgun (WGS) entry which is preliminary data.</text>
</comment>
<dbReference type="PANTHER" id="PTHR10916">
    <property type="entry name" value="60S RIBOSOMAL PROTEIN L35/50S RIBOSOMAL PROTEIN L29"/>
    <property type="match status" value="1"/>
</dbReference>
<evidence type="ECO:0000256" key="3">
    <source>
        <dbReference type="ARBA" id="ARBA00023274"/>
    </source>
</evidence>
<dbReference type="GO" id="GO:0022625">
    <property type="term" value="C:cytosolic large ribosomal subunit"/>
    <property type="evidence" value="ECO:0007669"/>
    <property type="project" value="TreeGrafter"/>
</dbReference>
<name>A0A9E2BFI8_PSYF1</name>
<dbReference type="Gene3D" id="1.10.287.310">
    <property type="match status" value="1"/>
</dbReference>
<dbReference type="InterPro" id="IPR050063">
    <property type="entry name" value="Ribosomal_protein_uL29"/>
</dbReference>
<evidence type="ECO:0000256" key="2">
    <source>
        <dbReference type="ARBA" id="ARBA00022980"/>
    </source>
</evidence>
<dbReference type="Pfam" id="PF00831">
    <property type="entry name" value="Ribosomal_L29"/>
    <property type="match status" value="1"/>
</dbReference>
<reference evidence="6 7" key="1">
    <citation type="journal article" date="2021" name="bioRxiv">
        <title>Unique metabolic strategies in Hadean analogues reveal hints for primordial physiology.</title>
        <authorList>
            <person name="Nobu M.K."/>
            <person name="Nakai R."/>
            <person name="Tamazawa S."/>
            <person name="Mori H."/>
            <person name="Toyoda A."/>
            <person name="Ijiri A."/>
            <person name="Suzuki S."/>
            <person name="Kurokawa K."/>
            <person name="Kamagata Y."/>
            <person name="Tamaki H."/>
        </authorList>
    </citation>
    <scope>NUCLEOTIDE SEQUENCE [LARGE SCALE GENOMIC DNA]</scope>
    <source>
        <strain evidence="6">BS525</strain>
    </source>
</reference>
<keyword evidence="3 5" id="KW-0687">Ribonucleoprotein</keyword>
<evidence type="ECO:0000313" key="6">
    <source>
        <dbReference type="EMBL" id="MBT9144665.1"/>
    </source>
</evidence>
<dbReference type="GO" id="GO:0003735">
    <property type="term" value="F:structural constituent of ribosome"/>
    <property type="evidence" value="ECO:0007669"/>
    <property type="project" value="InterPro"/>
</dbReference>
<dbReference type="HAMAP" id="MF_00374">
    <property type="entry name" value="Ribosomal_uL29"/>
    <property type="match status" value="1"/>
</dbReference>
<dbReference type="AlphaFoldDB" id="A0A9E2BFI8"/>
<organism evidence="6 7">
    <name type="scientific">Psychracetigena formicireducens</name>
    <dbReference type="NCBI Taxonomy" id="2986056"/>
    <lineage>
        <taxon>Bacteria</taxon>
        <taxon>Bacillati</taxon>
        <taxon>Candidatus Lithacetigenota</taxon>
        <taxon>Candidatus Psychracetigena</taxon>
    </lineage>
</organism>
<dbReference type="PANTHER" id="PTHR10916:SF0">
    <property type="entry name" value="LARGE RIBOSOMAL SUBUNIT PROTEIN UL29C"/>
    <property type="match status" value="1"/>
</dbReference>
<evidence type="ECO:0000313" key="7">
    <source>
        <dbReference type="Proteomes" id="UP000811545"/>
    </source>
</evidence>